<dbReference type="EMBL" id="FN649731">
    <property type="protein sequence ID" value="CBN75294.1"/>
    <property type="molecule type" value="Genomic_DNA"/>
</dbReference>
<evidence type="ECO:0000256" key="1">
    <source>
        <dbReference type="ARBA" id="ARBA00009670"/>
    </source>
</evidence>
<dbReference type="PANTHER" id="PTHR10566:SF121">
    <property type="entry name" value="PROTEIN KINASE DOMAIN-CONTAINING PROTEIN"/>
    <property type="match status" value="1"/>
</dbReference>
<evidence type="ECO:0000313" key="2">
    <source>
        <dbReference type="EMBL" id="CBN75294.1"/>
    </source>
</evidence>
<accession>D8LT20</accession>
<dbReference type="EMBL" id="FN649014">
    <property type="protein sequence ID" value="CBN75294.1"/>
    <property type="molecule type" value="Genomic_DNA"/>
</dbReference>
<dbReference type="OrthoDB" id="427480at2759"/>
<keyword evidence="2" id="KW-0808">Transferase</keyword>
<dbReference type="Proteomes" id="UP000002630">
    <property type="component" value="Linkage Group LG06"/>
</dbReference>
<keyword evidence="2" id="KW-0418">Kinase</keyword>
<dbReference type="PANTHER" id="PTHR10566">
    <property type="entry name" value="CHAPERONE-ACTIVITY OF BC1 COMPLEX CABC1 -RELATED"/>
    <property type="match status" value="1"/>
</dbReference>
<dbReference type="InterPro" id="IPR050154">
    <property type="entry name" value="UbiB_kinase"/>
</dbReference>
<dbReference type="STRING" id="2880.D8LT20"/>
<dbReference type="GO" id="GO:0016301">
    <property type="term" value="F:kinase activity"/>
    <property type="evidence" value="ECO:0007669"/>
    <property type="project" value="UniProtKB-KW"/>
</dbReference>
<name>D8LT20_ECTSI</name>
<organism evidence="2 3">
    <name type="scientific">Ectocarpus siliculosus</name>
    <name type="common">Brown alga</name>
    <name type="synonym">Conferva siliculosa</name>
    <dbReference type="NCBI Taxonomy" id="2880"/>
    <lineage>
        <taxon>Eukaryota</taxon>
        <taxon>Sar</taxon>
        <taxon>Stramenopiles</taxon>
        <taxon>Ochrophyta</taxon>
        <taxon>PX clade</taxon>
        <taxon>Phaeophyceae</taxon>
        <taxon>Ectocarpales</taxon>
        <taxon>Ectocarpaceae</taxon>
        <taxon>Ectocarpus</taxon>
    </lineage>
</organism>
<sequence>MLALIHTANRDYKSLIEDLVALDVLPADTDRGQVEPVMKRVIGPYVFEGGGAKSLNYQSLARDLARATLEIPFNIPPYFALIARALGILEGVALTGDPDYRIVMEAYPFVTRKIISDDSPALQRALRDILYSEDGKFLAKRLSVLLSYATGVVAADSAVFVDFDTLPSTAASLSQTLQFLLAEEARPLRAALVGEASNAADLVLRRGTRQAVVRAKDLLRPPPPPLPFLPRLPSLPFPVPESVVDALSPKLTVEEDIFLASLEELAYALAGIEQGTVSDDPLATIRQLLQAGSDGSGGAGELVEFVRTLPGDSEKTEAIFDVGSEVVQNLADRASERFNGLLSGGSGGGSGRDAGR</sequence>
<comment type="similarity">
    <text evidence="1">Belongs to the protein kinase superfamily. ADCK protein kinase family.</text>
</comment>
<reference evidence="2 3" key="1">
    <citation type="journal article" date="2010" name="Nature">
        <title>The Ectocarpus genome and the independent evolution of multicellularity in brown algae.</title>
        <authorList>
            <person name="Cock J.M."/>
            <person name="Sterck L."/>
            <person name="Rouze P."/>
            <person name="Scornet D."/>
            <person name="Allen A.E."/>
            <person name="Amoutzias G."/>
            <person name="Anthouard V."/>
            <person name="Artiguenave F."/>
            <person name="Aury J.M."/>
            <person name="Badger J.H."/>
            <person name="Beszteri B."/>
            <person name="Billiau K."/>
            <person name="Bonnet E."/>
            <person name="Bothwell J.H."/>
            <person name="Bowler C."/>
            <person name="Boyen C."/>
            <person name="Brownlee C."/>
            <person name="Carrano C.J."/>
            <person name="Charrier B."/>
            <person name="Cho G.Y."/>
            <person name="Coelho S.M."/>
            <person name="Collen J."/>
            <person name="Corre E."/>
            <person name="Da Silva C."/>
            <person name="Delage L."/>
            <person name="Delaroque N."/>
            <person name="Dittami S.M."/>
            <person name="Doulbeau S."/>
            <person name="Elias M."/>
            <person name="Farnham G."/>
            <person name="Gachon C.M."/>
            <person name="Gschloessl B."/>
            <person name="Heesch S."/>
            <person name="Jabbari K."/>
            <person name="Jubin C."/>
            <person name="Kawai H."/>
            <person name="Kimura K."/>
            <person name="Kloareg B."/>
            <person name="Kupper F.C."/>
            <person name="Lang D."/>
            <person name="Le Bail A."/>
            <person name="Leblanc C."/>
            <person name="Lerouge P."/>
            <person name="Lohr M."/>
            <person name="Lopez P.J."/>
            <person name="Martens C."/>
            <person name="Maumus F."/>
            <person name="Michel G."/>
            <person name="Miranda-Saavedra D."/>
            <person name="Morales J."/>
            <person name="Moreau H."/>
            <person name="Motomura T."/>
            <person name="Nagasato C."/>
            <person name="Napoli C.A."/>
            <person name="Nelson D.R."/>
            <person name="Nyvall-Collen P."/>
            <person name="Peters A.F."/>
            <person name="Pommier C."/>
            <person name="Potin P."/>
            <person name="Poulain J."/>
            <person name="Quesneville H."/>
            <person name="Read B."/>
            <person name="Rensing S.A."/>
            <person name="Ritter A."/>
            <person name="Rousvoal S."/>
            <person name="Samanta M."/>
            <person name="Samson G."/>
            <person name="Schroeder D.C."/>
            <person name="Segurens B."/>
            <person name="Strittmatter M."/>
            <person name="Tonon T."/>
            <person name="Tregear J.W."/>
            <person name="Valentin K."/>
            <person name="von Dassow P."/>
            <person name="Yamagishi T."/>
            <person name="Van de Peer Y."/>
            <person name="Wincker P."/>
        </authorList>
    </citation>
    <scope>NUCLEOTIDE SEQUENCE [LARGE SCALE GENOMIC DNA]</scope>
    <source>
        <strain evidence="3">Ec32 / CCAP1310/4</strain>
    </source>
</reference>
<keyword evidence="3" id="KW-1185">Reference proteome</keyword>
<protein>
    <submittedName>
        <fullName evidence="2">Predicted unusual protein kinase (ISS)</fullName>
    </submittedName>
</protein>
<dbReference type="eggNOG" id="KOG1235">
    <property type="taxonomic scope" value="Eukaryota"/>
</dbReference>
<dbReference type="InParanoid" id="D8LT20"/>
<gene>
    <name evidence="2" type="ORF">Esi_0078_0001</name>
</gene>
<proteinExistence type="inferred from homology"/>
<dbReference type="AlphaFoldDB" id="D8LT20"/>
<evidence type="ECO:0000313" key="3">
    <source>
        <dbReference type="Proteomes" id="UP000002630"/>
    </source>
</evidence>